<evidence type="ECO:0000259" key="5">
    <source>
        <dbReference type="PROSITE" id="PS51456"/>
    </source>
</evidence>
<dbReference type="InterPro" id="IPR001609">
    <property type="entry name" value="Myosin_head_motor_dom-like"/>
</dbReference>
<evidence type="ECO:0008006" key="8">
    <source>
        <dbReference type="Google" id="ProtNLM"/>
    </source>
</evidence>
<dbReference type="Gene3D" id="1.10.510.10">
    <property type="entry name" value="Transferase(Phosphotransferase) domain 1"/>
    <property type="match status" value="1"/>
</dbReference>
<dbReference type="GO" id="GO:0003774">
    <property type="term" value="F:cytoskeletal motor activity"/>
    <property type="evidence" value="ECO:0007669"/>
    <property type="project" value="InterPro"/>
</dbReference>
<dbReference type="GO" id="GO:0004672">
    <property type="term" value="F:protein kinase activity"/>
    <property type="evidence" value="ECO:0007669"/>
    <property type="project" value="InterPro"/>
</dbReference>
<accession>A0A444X5R7</accession>
<dbReference type="STRING" id="3818.A0A444X5R7"/>
<reference evidence="6 7" key="1">
    <citation type="submission" date="2019-01" db="EMBL/GenBank/DDBJ databases">
        <title>Sequencing of cultivated peanut Arachis hypogaea provides insights into genome evolution and oil improvement.</title>
        <authorList>
            <person name="Chen X."/>
        </authorList>
    </citation>
    <scope>NUCLEOTIDE SEQUENCE [LARGE SCALE GENOMIC DNA]</scope>
    <source>
        <strain evidence="7">cv. Fuhuasheng</strain>
        <tissue evidence="6">Leaves</tissue>
    </source>
</reference>
<dbReference type="InterPro" id="IPR027417">
    <property type="entry name" value="P-loop_NTPase"/>
</dbReference>
<evidence type="ECO:0000259" key="4">
    <source>
        <dbReference type="PROSITE" id="PS50011"/>
    </source>
</evidence>
<comment type="caution">
    <text evidence="6">The sequence shown here is derived from an EMBL/GenBank/DDBJ whole genome shotgun (WGS) entry which is preliminary data.</text>
</comment>
<name>A0A444X5R7_ARAHY</name>
<dbReference type="Gene3D" id="1.20.120.720">
    <property type="entry name" value="Myosin VI head, motor domain, U50 subdomain"/>
    <property type="match status" value="1"/>
</dbReference>
<keyword evidence="7" id="KW-1185">Reference proteome</keyword>
<keyword evidence="3" id="KW-1133">Transmembrane helix</keyword>
<feature type="compositionally biased region" description="Basic and acidic residues" evidence="2">
    <location>
        <begin position="1"/>
        <end position="11"/>
    </location>
</feature>
<keyword evidence="1" id="KW-0518">Myosin</keyword>
<dbReference type="Pfam" id="PF03101">
    <property type="entry name" value="FAR1"/>
    <property type="match status" value="1"/>
</dbReference>
<dbReference type="SUPFAM" id="SSF52540">
    <property type="entry name" value="P-loop containing nucleoside triphosphate hydrolases"/>
    <property type="match status" value="1"/>
</dbReference>
<gene>
    <name evidence="6" type="ORF">Ahy_B10g104498</name>
</gene>
<protein>
    <recommendedName>
        <fullName evidence="8">Myosin motor domain-containing protein</fullName>
    </recommendedName>
</protein>
<feature type="transmembrane region" description="Helical" evidence="3">
    <location>
        <begin position="159"/>
        <end position="183"/>
    </location>
</feature>
<feature type="region of interest" description="Disordered" evidence="2">
    <location>
        <begin position="1"/>
        <end position="20"/>
    </location>
</feature>
<keyword evidence="1" id="KW-0009">Actin-binding</keyword>
<dbReference type="AlphaFoldDB" id="A0A444X5R7"/>
<dbReference type="PANTHER" id="PTHR47718">
    <property type="entry name" value="OS01G0519700 PROTEIN"/>
    <property type="match status" value="1"/>
</dbReference>
<dbReference type="EMBL" id="SDMP01000020">
    <property type="protein sequence ID" value="RYQ85014.1"/>
    <property type="molecule type" value="Genomic_DNA"/>
</dbReference>
<dbReference type="InterPro" id="IPR000719">
    <property type="entry name" value="Prot_kinase_dom"/>
</dbReference>
<dbReference type="Proteomes" id="UP000289738">
    <property type="component" value="Chromosome B10"/>
</dbReference>
<dbReference type="GO" id="GO:0003779">
    <property type="term" value="F:actin binding"/>
    <property type="evidence" value="ECO:0007669"/>
    <property type="project" value="UniProtKB-KW"/>
</dbReference>
<proteinExistence type="inferred from homology"/>
<comment type="caution">
    <text evidence="1">Lacks conserved residue(s) required for the propagation of feature annotation.</text>
</comment>
<dbReference type="SMART" id="SM00242">
    <property type="entry name" value="MYSc"/>
    <property type="match status" value="1"/>
</dbReference>
<evidence type="ECO:0000313" key="7">
    <source>
        <dbReference type="Proteomes" id="UP000289738"/>
    </source>
</evidence>
<dbReference type="InterPro" id="IPR004330">
    <property type="entry name" value="FAR1_DNA_bnd_dom"/>
</dbReference>
<feature type="region of interest" description="Disordered" evidence="2">
    <location>
        <begin position="829"/>
        <end position="898"/>
    </location>
</feature>
<evidence type="ECO:0000256" key="3">
    <source>
        <dbReference type="SAM" id="Phobius"/>
    </source>
</evidence>
<feature type="domain" description="Protein kinase" evidence="4">
    <location>
        <begin position="98"/>
        <end position="443"/>
    </location>
</feature>
<keyword evidence="1" id="KW-0505">Motor protein</keyword>
<dbReference type="Pfam" id="PF00063">
    <property type="entry name" value="Myosin_head"/>
    <property type="match status" value="1"/>
</dbReference>
<keyword evidence="3" id="KW-0812">Transmembrane</keyword>
<dbReference type="InterPro" id="IPR011009">
    <property type="entry name" value="Kinase-like_dom_sf"/>
</dbReference>
<feature type="transmembrane region" description="Helical" evidence="3">
    <location>
        <begin position="73"/>
        <end position="92"/>
    </location>
</feature>
<keyword evidence="3" id="KW-0472">Membrane</keyword>
<dbReference type="PROSITE" id="PS50011">
    <property type="entry name" value="PROTEIN_KINASE_DOM"/>
    <property type="match status" value="1"/>
</dbReference>
<feature type="domain" description="Myosin motor" evidence="5">
    <location>
        <begin position="248"/>
        <end position="327"/>
    </location>
</feature>
<dbReference type="PROSITE" id="PS51456">
    <property type="entry name" value="MYOSIN_MOTOR"/>
    <property type="match status" value="1"/>
</dbReference>
<dbReference type="GO" id="GO:0016459">
    <property type="term" value="C:myosin complex"/>
    <property type="evidence" value="ECO:0007669"/>
    <property type="project" value="UniProtKB-KW"/>
</dbReference>
<sequence>MAESQGKRVSSEDPLLCTSPSRNSLMEVDIVEPLECVASDDSKNLSYEQENLAGNVAGHAHEPSKVSNLDPQILPWMFIGSIIAIIMVVIILRQDLDFTRLQAHVNSAGRLVKKMCPNDPDATKKLKKCEKAVMKLKFEEAITAPESQRRSVAESIRRMLLCFLIITFLTHDMFNLLGFAYAYNLIFNVAKRLSQEIDASHQRRIFFSSPWLPQDSLKTKASSSQHSDWCDMSLELEELLNLISSFWCDLAGLEDALVKRVMITPEEVIKRSLDPQSTAISRDGLAKTIYSRLFDWLVDKINNLIGQDATFKFFIGVLDIYGFGSFKTKINSWNSSIHCSGGSVTKGVRRKALCLILQIADVWSCGVTLYVMLVGAYPFEDPEDPRNFRKTIGRIIGVQYSIPDYVRVSAECRNLLSRIFVADPAKTQLSHNTNNILISSKWVKVERIKKRMKKGKQRKFQGLSWIGKVFGFCFCRKNRMGFASAERTGCVVSCSSSGNSYNISWEAPLDEPAKQRMLKVKEPLSLLMIDCIEMSFDQDLPPFGYFVCFGNFRPRSCRMLQMLEVMRWSLVMRYWSLAYFCLPDHGCLQEDEIPRVGMRFAQLQMAHDFYVSYAKKDGFATKIRTTTFDKITKAPINQAIHCNRDGIRESRVKAPTRKNTISAAGCKARIYVKFDKDVQDWVLLKVDLTHSHPCSPKKAVHYHEYRQLTMHAKCVIEDNDEAGIRPNKTFFALSNEAGVLCCHCLEVFHSYKVYKVPSCYILPRWSKKIKRKHTYVKSSHDVSRSDESHVAFRGLCAHFYNVAQEFLGDDEETALLHVALEETRAKLATHRAKKRSESVAETQTNIGSQSSNDVGVDDIQGPPKVTTKGRPKSKRLGYALEKSIKNSRRRKQKNSPPVVRLHTFQDINHCAVSGLNVPEQAGGFMSLLSSFNKKWD</sequence>
<dbReference type="GO" id="GO:0005524">
    <property type="term" value="F:ATP binding"/>
    <property type="evidence" value="ECO:0007669"/>
    <property type="project" value="InterPro"/>
</dbReference>
<comment type="similarity">
    <text evidence="1">Belongs to the TRAFAC class myosin-kinesin ATPase superfamily. Myosin family.</text>
</comment>
<evidence type="ECO:0000256" key="1">
    <source>
        <dbReference type="PROSITE-ProRule" id="PRU00782"/>
    </source>
</evidence>
<evidence type="ECO:0000256" key="2">
    <source>
        <dbReference type="SAM" id="MobiDB-lite"/>
    </source>
</evidence>
<dbReference type="SUPFAM" id="SSF56112">
    <property type="entry name" value="Protein kinase-like (PK-like)"/>
    <property type="match status" value="1"/>
</dbReference>
<evidence type="ECO:0000313" key="6">
    <source>
        <dbReference type="EMBL" id="RYQ85014.1"/>
    </source>
</evidence>
<feature type="compositionally biased region" description="Polar residues" evidence="2">
    <location>
        <begin position="839"/>
        <end position="853"/>
    </location>
</feature>
<organism evidence="6 7">
    <name type="scientific">Arachis hypogaea</name>
    <name type="common">Peanut</name>
    <dbReference type="NCBI Taxonomy" id="3818"/>
    <lineage>
        <taxon>Eukaryota</taxon>
        <taxon>Viridiplantae</taxon>
        <taxon>Streptophyta</taxon>
        <taxon>Embryophyta</taxon>
        <taxon>Tracheophyta</taxon>
        <taxon>Spermatophyta</taxon>
        <taxon>Magnoliopsida</taxon>
        <taxon>eudicotyledons</taxon>
        <taxon>Gunneridae</taxon>
        <taxon>Pentapetalae</taxon>
        <taxon>rosids</taxon>
        <taxon>fabids</taxon>
        <taxon>Fabales</taxon>
        <taxon>Fabaceae</taxon>
        <taxon>Papilionoideae</taxon>
        <taxon>50 kb inversion clade</taxon>
        <taxon>dalbergioids sensu lato</taxon>
        <taxon>Dalbergieae</taxon>
        <taxon>Pterocarpus clade</taxon>
        <taxon>Arachis</taxon>
    </lineage>
</organism>